<gene>
    <name evidence="5" type="ORF">BJ875DRAFT_447771</name>
</gene>
<dbReference type="GO" id="GO:0000981">
    <property type="term" value="F:DNA-binding transcription factor activity, RNA polymerase II-specific"/>
    <property type="evidence" value="ECO:0007669"/>
    <property type="project" value="InterPro"/>
</dbReference>
<dbReference type="InterPro" id="IPR001138">
    <property type="entry name" value="Zn2Cys6_DnaBD"/>
</dbReference>
<dbReference type="PROSITE" id="PS50048">
    <property type="entry name" value="ZN2_CY6_FUNGAL_2"/>
    <property type="match status" value="1"/>
</dbReference>
<feature type="region of interest" description="Disordered" evidence="3">
    <location>
        <begin position="113"/>
        <end position="133"/>
    </location>
</feature>
<evidence type="ECO:0000313" key="5">
    <source>
        <dbReference type="EMBL" id="KAG9239576.1"/>
    </source>
</evidence>
<dbReference type="AlphaFoldDB" id="A0A9P7YTX4"/>
<protein>
    <recommendedName>
        <fullName evidence="4">Zn(2)-C6 fungal-type domain-containing protein</fullName>
    </recommendedName>
</protein>
<dbReference type="CDD" id="cd00067">
    <property type="entry name" value="GAL4"/>
    <property type="match status" value="1"/>
</dbReference>
<evidence type="ECO:0000259" key="4">
    <source>
        <dbReference type="PROSITE" id="PS50048"/>
    </source>
</evidence>
<feature type="compositionally biased region" description="Polar residues" evidence="3">
    <location>
        <begin position="7"/>
        <end position="24"/>
    </location>
</feature>
<feature type="domain" description="Zn(2)-C6 fungal-type" evidence="4">
    <location>
        <begin position="22"/>
        <end position="55"/>
    </location>
</feature>
<organism evidence="5 6">
    <name type="scientific">Amylocarpus encephaloides</name>
    <dbReference type="NCBI Taxonomy" id="45428"/>
    <lineage>
        <taxon>Eukaryota</taxon>
        <taxon>Fungi</taxon>
        <taxon>Dikarya</taxon>
        <taxon>Ascomycota</taxon>
        <taxon>Pezizomycotina</taxon>
        <taxon>Leotiomycetes</taxon>
        <taxon>Helotiales</taxon>
        <taxon>Helotiales incertae sedis</taxon>
        <taxon>Amylocarpus</taxon>
    </lineage>
</organism>
<dbReference type="GO" id="GO:0005634">
    <property type="term" value="C:nucleus"/>
    <property type="evidence" value="ECO:0007669"/>
    <property type="project" value="UniProtKB-SubCell"/>
</dbReference>
<evidence type="ECO:0000256" key="1">
    <source>
        <dbReference type="ARBA" id="ARBA00004123"/>
    </source>
</evidence>
<comment type="caution">
    <text evidence="5">The sequence shown here is derived from an EMBL/GenBank/DDBJ whole genome shotgun (WGS) entry which is preliminary data.</text>
</comment>
<comment type="subcellular location">
    <subcellularLocation>
        <location evidence="1">Nucleus</location>
    </subcellularLocation>
</comment>
<dbReference type="PROSITE" id="PS00463">
    <property type="entry name" value="ZN2_CY6_FUNGAL_1"/>
    <property type="match status" value="1"/>
</dbReference>
<name>A0A9P7YTX4_9HELO</name>
<dbReference type="GO" id="GO:0008270">
    <property type="term" value="F:zinc ion binding"/>
    <property type="evidence" value="ECO:0007669"/>
    <property type="project" value="InterPro"/>
</dbReference>
<dbReference type="SMART" id="SM00066">
    <property type="entry name" value="GAL4"/>
    <property type="match status" value="1"/>
</dbReference>
<feature type="region of interest" description="Disordered" evidence="3">
    <location>
        <begin position="1"/>
        <end position="25"/>
    </location>
</feature>
<dbReference type="Proteomes" id="UP000824998">
    <property type="component" value="Unassembled WGS sequence"/>
</dbReference>
<dbReference type="SUPFAM" id="SSF57701">
    <property type="entry name" value="Zn2/Cys6 DNA-binding domain"/>
    <property type="match status" value="1"/>
</dbReference>
<dbReference type="InterPro" id="IPR050613">
    <property type="entry name" value="Sec_Metabolite_Reg"/>
</dbReference>
<dbReference type="PANTHER" id="PTHR31001:SF40">
    <property type="entry name" value="ZN(II)2CYS6 TRANSCRIPTION FACTOR (EUROFUNG)"/>
    <property type="match status" value="1"/>
</dbReference>
<reference evidence="5" key="1">
    <citation type="journal article" date="2021" name="IMA Fungus">
        <title>Genomic characterization of three marine fungi, including Emericellopsis atlantica sp. nov. with signatures of a generalist lifestyle and marine biomass degradation.</title>
        <authorList>
            <person name="Hagestad O.C."/>
            <person name="Hou L."/>
            <person name="Andersen J.H."/>
            <person name="Hansen E.H."/>
            <person name="Altermark B."/>
            <person name="Li C."/>
            <person name="Kuhnert E."/>
            <person name="Cox R.J."/>
            <person name="Crous P.W."/>
            <person name="Spatafora J.W."/>
            <person name="Lail K."/>
            <person name="Amirebrahimi M."/>
            <person name="Lipzen A."/>
            <person name="Pangilinan J."/>
            <person name="Andreopoulos W."/>
            <person name="Hayes R.D."/>
            <person name="Ng V."/>
            <person name="Grigoriev I.V."/>
            <person name="Jackson S.A."/>
            <person name="Sutton T.D.S."/>
            <person name="Dobson A.D.W."/>
            <person name="Rama T."/>
        </authorList>
    </citation>
    <scope>NUCLEOTIDE SEQUENCE</scope>
    <source>
        <strain evidence="5">TRa018bII</strain>
    </source>
</reference>
<dbReference type="InterPro" id="IPR036864">
    <property type="entry name" value="Zn2-C6_fun-type_DNA-bd_sf"/>
</dbReference>
<keyword evidence="6" id="KW-1185">Reference proteome</keyword>
<evidence type="ECO:0000256" key="2">
    <source>
        <dbReference type="ARBA" id="ARBA00023242"/>
    </source>
</evidence>
<accession>A0A9P7YTX4</accession>
<sequence length="218" mass="23874">MSDMMHGSTSNSLRPRQRTFTSCTECRRRKQKCNQAKDRPCSNCARRYPPPVCTYQSSSPTPPPMDHVLTLGDEDGESDRTNQTNRSNAPVNAPMVSTSQYYSGHSATSISPDQHAYGAYSTPSPPSRSDGRYYADSLNGHPMIASTSGGEMYPVAAGYYHTDHLGYSTTEASQDYGYLTASDQQQWLSSENPDVFIGTGTAEYFYVDDGAPGKSNRG</sequence>
<dbReference type="Gene3D" id="4.10.240.10">
    <property type="entry name" value="Zn(2)-C6 fungal-type DNA-binding domain"/>
    <property type="match status" value="1"/>
</dbReference>
<dbReference type="EMBL" id="MU251357">
    <property type="protein sequence ID" value="KAG9239576.1"/>
    <property type="molecule type" value="Genomic_DNA"/>
</dbReference>
<dbReference type="Pfam" id="PF00172">
    <property type="entry name" value="Zn_clus"/>
    <property type="match status" value="1"/>
</dbReference>
<feature type="compositionally biased region" description="Polar residues" evidence="3">
    <location>
        <begin position="81"/>
        <end position="94"/>
    </location>
</feature>
<dbReference type="OrthoDB" id="5344325at2759"/>
<dbReference type="PANTHER" id="PTHR31001">
    <property type="entry name" value="UNCHARACTERIZED TRANSCRIPTIONAL REGULATORY PROTEIN"/>
    <property type="match status" value="1"/>
</dbReference>
<evidence type="ECO:0000313" key="6">
    <source>
        <dbReference type="Proteomes" id="UP000824998"/>
    </source>
</evidence>
<evidence type="ECO:0000256" key="3">
    <source>
        <dbReference type="SAM" id="MobiDB-lite"/>
    </source>
</evidence>
<keyword evidence="2" id="KW-0539">Nucleus</keyword>
<proteinExistence type="predicted"/>
<feature type="region of interest" description="Disordered" evidence="3">
    <location>
        <begin position="52"/>
        <end position="94"/>
    </location>
</feature>